<feature type="domain" description="GFO/IDH/MocA-like oxidoreductase" evidence="4">
    <location>
        <begin position="143"/>
        <end position="257"/>
    </location>
</feature>
<feature type="domain" description="Gfo/Idh/MocA-like oxidoreductase N-terminal" evidence="3">
    <location>
        <begin position="5"/>
        <end position="120"/>
    </location>
</feature>
<protein>
    <submittedName>
        <fullName evidence="5">Dehydrogenase</fullName>
    </submittedName>
</protein>
<dbReference type="SUPFAM" id="SSF51735">
    <property type="entry name" value="NAD(P)-binding Rossmann-fold domains"/>
    <property type="match status" value="1"/>
</dbReference>
<dbReference type="Pfam" id="PF22725">
    <property type="entry name" value="GFO_IDH_MocA_C3"/>
    <property type="match status" value="1"/>
</dbReference>
<sequence length="368" mass="39152">MRKPIRSGIIGTGFMGTVHTRAVRAAGGVVTAYAGRDPGRTAAAAEAAGVELALTPAELIAHPDVDVVHVCTPNAQHVELAAAAIAAGKHVVCEKPLALSAAEARTLLTAAEAAGVVHAVPFVYRYYPVVREARARIGEAGERIWLAHGHYLQDWLAARHSFNWRIDEGESRAFADIGVHWCDLLEFTTGHRISRLSAISSQLHESRLAEGAEVPVASEDGVTMLFETDRGATGSVVISQASPGRKNRLWLSLDGERFSYSFDQENPDRLWVGSIEDVSVTPKGAETTRAASAVAPYVTVPSGHPQGYQDCFTLFMSEVHSAVRGQPIEGMPTFADGVRAAALTEAVVSSADSASWVQVGATEPVGRL</sequence>
<dbReference type="Gene3D" id="3.30.360.10">
    <property type="entry name" value="Dihydrodipicolinate Reductase, domain 2"/>
    <property type="match status" value="1"/>
</dbReference>
<evidence type="ECO:0000313" key="5">
    <source>
        <dbReference type="EMBL" id="GGH35572.1"/>
    </source>
</evidence>
<keyword evidence="1" id="KW-0560">Oxidoreductase</keyword>
<dbReference type="InterPro" id="IPR000683">
    <property type="entry name" value="Gfo/Idh/MocA-like_OxRdtase_N"/>
</dbReference>
<dbReference type="AlphaFoldDB" id="A0A917IBH6"/>
<dbReference type="SUPFAM" id="SSF55347">
    <property type="entry name" value="Glyceraldehyde-3-phosphate dehydrogenase-like, C-terminal domain"/>
    <property type="match status" value="1"/>
</dbReference>
<evidence type="ECO:0000259" key="4">
    <source>
        <dbReference type="Pfam" id="PF22725"/>
    </source>
</evidence>
<dbReference type="InterPro" id="IPR055170">
    <property type="entry name" value="GFO_IDH_MocA-like_dom"/>
</dbReference>
<dbReference type="GO" id="GO:0000166">
    <property type="term" value="F:nucleotide binding"/>
    <property type="evidence" value="ECO:0007669"/>
    <property type="project" value="InterPro"/>
</dbReference>
<dbReference type="GO" id="GO:0016491">
    <property type="term" value="F:oxidoreductase activity"/>
    <property type="evidence" value="ECO:0007669"/>
    <property type="project" value="UniProtKB-KW"/>
</dbReference>
<reference evidence="5" key="2">
    <citation type="submission" date="2020-09" db="EMBL/GenBank/DDBJ databases">
        <authorList>
            <person name="Sun Q."/>
            <person name="Zhou Y."/>
        </authorList>
    </citation>
    <scope>NUCLEOTIDE SEQUENCE</scope>
    <source>
        <strain evidence="5">CGMCC 1.15794</strain>
    </source>
</reference>
<evidence type="ECO:0000259" key="3">
    <source>
        <dbReference type="Pfam" id="PF01408"/>
    </source>
</evidence>
<accession>A0A917IBH6</accession>
<dbReference type="InterPro" id="IPR036291">
    <property type="entry name" value="NAD(P)-bd_dom_sf"/>
</dbReference>
<keyword evidence="2" id="KW-0520">NAD</keyword>
<dbReference type="Proteomes" id="UP000657592">
    <property type="component" value="Unassembled WGS sequence"/>
</dbReference>
<dbReference type="Gene3D" id="3.40.50.720">
    <property type="entry name" value="NAD(P)-binding Rossmann-like Domain"/>
    <property type="match status" value="1"/>
</dbReference>
<proteinExistence type="predicted"/>
<evidence type="ECO:0000256" key="2">
    <source>
        <dbReference type="ARBA" id="ARBA00023027"/>
    </source>
</evidence>
<dbReference type="PANTHER" id="PTHR43818:SF11">
    <property type="entry name" value="BCDNA.GH03377"/>
    <property type="match status" value="1"/>
</dbReference>
<organism evidence="5 6">
    <name type="scientific">Microbacterium album</name>
    <dbReference type="NCBI Taxonomy" id="2053191"/>
    <lineage>
        <taxon>Bacteria</taxon>
        <taxon>Bacillati</taxon>
        <taxon>Actinomycetota</taxon>
        <taxon>Actinomycetes</taxon>
        <taxon>Micrococcales</taxon>
        <taxon>Microbacteriaceae</taxon>
        <taxon>Microbacterium</taxon>
    </lineage>
</organism>
<dbReference type="RefSeq" id="WP_188754565.1">
    <property type="nucleotide sequence ID" value="NZ_BMJY01000001.1"/>
</dbReference>
<gene>
    <name evidence="5" type="ORF">GCM10010921_04060</name>
</gene>
<evidence type="ECO:0000256" key="1">
    <source>
        <dbReference type="ARBA" id="ARBA00023002"/>
    </source>
</evidence>
<evidence type="ECO:0000313" key="6">
    <source>
        <dbReference type="Proteomes" id="UP000657592"/>
    </source>
</evidence>
<dbReference type="InterPro" id="IPR050463">
    <property type="entry name" value="Gfo/Idh/MocA_oxidrdct_glycsds"/>
</dbReference>
<name>A0A917IBH6_9MICO</name>
<comment type="caution">
    <text evidence="5">The sequence shown here is derived from an EMBL/GenBank/DDBJ whole genome shotgun (WGS) entry which is preliminary data.</text>
</comment>
<reference evidence="5" key="1">
    <citation type="journal article" date="2014" name="Int. J. Syst. Evol. Microbiol.">
        <title>Complete genome sequence of Corynebacterium casei LMG S-19264T (=DSM 44701T), isolated from a smear-ripened cheese.</title>
        <authorList>
            <consortium name="US DOE Joint Genome Institute (JGI-PGF)"/>
            <person name="Walter F."/>
            <person name="Albersmeier A."/>
            <person name="Kalinowski J."/>
            <person name="Ruckert C."/>
        </authorList>
    </citation>
    <scope>NUCLEOTIDE SEQUENCE</scope>
    <source>
        <strain evidence="5">CGMCC 1.15794</strain>
    </source>
</reference>
<dbReference type="EMBL" id="BMJY01000001">
    <property type="protein sequence ID" value="GGH35572.1"/>
    <property type="molecule type" value="Genomic_DNA"/>
</dbReference>
<keyword evidence="6" id="KW-1185">Reference proteome</keyword>
<dbReference type="Pfam" id="PF01408">
    <property type="entry name" value="GFO_IDH_MocA"/>
    <property type="match status" value="1"/>
</dbReference>
<dbReference type="PANTHER" id="PTHR43818">
    <property type="entry name" value="BCDNA.GH03377"/>
    <property type="match status" value="1"/>
</dbReference>